<dbReference type="CDD" id="cd05387">
    <property type="entry name" value="BY-kinase"/>
    <property type="match status" value="1"/>
</dbReference>
<dbReference type="RefSeq" id="WP_208344092.1">
    <property type="nucleotide sequence ID" value="NZ_CAWQFN010000475.1"/>
</dbReference>
<keyword evidence="10" id="KW-0472">Membrane</keyword>
<dbReference type="InterPro" id="IPR050445">
    <property type="entry name" value="Bact_polysacc_biosynth/exp"/>
</dbReference>
<keyword evidence="9" id="KW-0175">Coiled coil</keyword>
<feature type="coiled-coil region" evidence="9">
    <location>
        <begin position="370"/>
        <end position="397"/>
    </location>
</feature>
<evidence type="ECO:0000256" key="7">
    <source>
        <dbReference type="ARBA" id="ARBA00023137"/>
    </source>
</evidence>
<keyword evidence="7" id="KW-0829">Tyrosine-protein kinase</keyword>
<dbReference type="EMBL" id="JAALHA020000001">
    <property type="protein sequence ID" value="MDR9893663.1"/>
    <property type="molecule type" value="Genomic_DNA"/>
</dbReference>
<dbReference type="Pfam" id="PF13614">
    <property type="entry name" value="AAA_31"/>
    <property type="match status" value="1"/>
</dbReference>
<proteinExistence type="inferred from homology"/>
<dbReference type="InterPro" id="IPR032807">
    <property type="entry name" value="GNVR"/>
</dbReference>
<keyword evidence="6" id="KW-0067">ATP-binding</keyword>
<dbReference type="EC" id="2.7.10.2" evidence="2"/>
<organism evidence="13 14">
    <name type="scientific">Aetokthonos hydrillicola Thurmond2011</name>
    <dbReference type="NCBI Taxonomy" id="2712845"/>
    <lineage>
        <taxon>Bacteria</taxon>
        <taxon>Bacillati</taxon>
        <taxon>Cyanobacteriota</taxon>
        <taxon>Cyanophyceae</taxon>
        <taxon>Nostocales</taxon>
        <taxon>Hapalosiphonaceae</taxon>
        <taxon>Aetokthonos</taxon>
    </lineage>
</organism>
<evidence type="ECO:0000256" key="8">
    <source>
        <dbReference type="ARBA" id="ARBA00051245"/>
    </source>
</evidence>
<keyword evidence="3 13" id="KW-0808">Transferase</keyword>
<dbReference type="InterPro" id="IPR025669">
    <property type="entry name" value="AAA_dom"/>
</dbReference>
<sequence>MNSPQSINFFNKLLLIVKRRWLPALVIFFPVLLISNFIFSFKRPYYISEGKLLFQRKKIISSLPDSPGEVSKLETVALDNGNPLNTEAEVLRSISLVKKTIDQLSLKQPDGTPLKTEDFLERLTVSDIEKTDILKVSYKDKNPETAAAVVNTLINFYLDYNVSSQRMEVAAARKFIEEQVPKAESVVSQAENELADFKEKNKIVSLSEEATKAVDIITDLQKQMSQVQSDIANANAQSLLLREDLSTNRKQAINKTSISQSSGVQDILKEVQQLESQLAAKRTLLQDTHPEIINLQNKLAALKDLLQRRIKQVAGTAQQPETNTNLQIGALQEQLSGDLFKLESSSIGLTSQYAALSSIQAKYKQRLNSLPRLEQQQRQLERKVQVAQSNYSLLLQKLQESRIAENQNIGNASLVSSAQVPQKPIASPIVSYLSASLLSTMAALATVLFLEATDKSIKTVDEAKQLTGLTLLGIIPSFNKPKRCGGHQQTELFNSGLVVRDTPRSAISEAFRMLRANLRFVNADKQVKVIVVTSSVPREGKSTVAANLAIAMAQTDRKVLLIDGDMYRPAQHQIWEVPNNQGLSNVIIGQTQLNNAVQQVMDNLDLLTSGFVPPSPASLLDSKRMAYLMETFVVNYDFIIIDTPALTVAADGAILGQMTDGVLFVVRPGVVDSVNARAACALLAKSRQNVLGQVVNGVIPKNEPHSYYYFTEEYEQDNTKLSRL</sequence>
<evidence type="ECO:0000313" key="14">
    <source>
        <dbReference type="Proteomes" id="UP000667802"/>
    </source>
</evidence>
<dbReference type="GO" id="GO:0042802">
    <property type="term" value="F:identical protein binding"/>
    <property type="evidence" value="ECO:0007669"/>
    <property type="project" value="UniProtKB-ARBA"/>
</dbReference>
<dbReference type="SUPFAM" id="SSF52540">
    <property type="entry name" value="P-loop containing nucleoside triphosphate hydrolases"/>
    <property type="match status" value="1"/>
</dbReference>
<protein>
    <recommendedName>
        <fullName evidence="2">non-specific protein-tyrosine kinase</fullName>
        <ecNumber evidence="2">2.7.10.2</ecNumber>
    </recommendedName>
</protein>
<evidence type="ECO:0000259" key="12">
    <source>
        <dbReference type="Pfam" id="PF13807"/>
    </source>
</evidence>
<dbReference type="PANTHER" id="PTHR32309">
    <property type="entry name" value="TYROSINE-PROTEIN KINASE"/>
    <property type="match status" value="1"/>
</dbReference>
<reference evidence="14" key="1">
    <citation type="journal article" date="2021" name="Science">
        <title>Hunting the eagle killer: A cyanobacterial neurotoxin causes vacuolar myelinopathy.</title>
        <authorList>
            <person name="Breinlinger S."/>
            <person name="Phillips T.J."/>
            <person name="Haram B.N."/>
            <person name="Mares J."/>
            <person name="Martinez Yerena J.A."/>
            <person name="Hrouzek P."/>
            <person name="Sobotka R."/>
            <person name="Henderson W.M."/>
            <person name="Schmieder P."/>
            <person name="Williams S.M."/>
            <person name="Lauderdale J.D."/>
            <person name="Wilde H.D."/>
            <person name="Gerrin W."/>
            <person name="Kust A."/>
            <person name="Washington J.W."/>
            <person name="Wagner C."/>
            <person name="Geier B."/>
            <person name="Liebeke M."/>
            <person name="Enke H."/>
            <person name="Niedermeyer T.H.J."/>
            <person name="Wilde S.B."/>
        </authorList>
    </citation>
    <scope>NUCLEOTIDE SEQUENCE [LARGE SCALE GENOMIC DNA]</scope>
    <source>
        <strain evidence="14">Thurmond2011</strain>
    </source>
</reference>
<dbReference type="GO" id="GO:0005524">
    <property type="term" value="F:ATP binding"/>
    <property type="evidence" value="ECO:0007669"/>
    <property type="project" value="UniProtKB-KW"/>
</dbReference>
<keyword evidence="14" id="KW-1185">Reference proteome</keyword>
<gene>
    <name evidence="13" type="ORF">G7B40_003580</name>
</gene>
<evidence type="ECO:0000256" key="5">
    <source>
        <dbReference type="ARBA" id="ARBA00022777"/>
    </source>
</evidence>
<evidence type="ECO:0000256" key="1">
    <source>
        <dbReference type="ARBA" id="ARBA00007316"/>
    </source>
</evidence>
<evidence type="ECO:0000256" key="6">
    <source>
        <dbReference type="ARBA" id="ARBA00022840"/>
    </source>
</evidence>
<keyword evidence="10" id="KW-1133">Transmembrane helix</keyword>
<dbReference type="InterPro" id="IPR027417">
    <property type="entry name" value="P-loop_NTPase"/>
</dbReference>
<name>A0AAP5I204_9CYAN</name>
<feature type="transmembrane region" description="Helical" evidence="10">
    <location>
        <begin position="21"/>
        <end position="41"/>
    </location>
</feature>
<feature type="domain" description="Tyrosine-protein kinase G-rich" evidence="12">
    <location>
        <begin position="374"/>
        <end position="449"/>
    </location>
</feature>
<evidence type="ECO:0000259" key="11">
    <source>
        <dbReference type="Pfam" id="PF13614"/>
    </source>
</evidence>
<dbReference type="GO" id="GO:0004715">
    <property type="term" value="F:non-membrane spanning protein tyrosine kinase activity"/>
    <property type="evidence" value="ECO:0007669"/>
    <property type="project" value="UniProtKB-EC"/>
</dbReference>
<dbReference type="Gene3D" id="3.40.50.300">
    <property type="entry name" value="P-loop containing nucleotide triphosphate hydrolases"/>
    <property type="match status" value="1"/>
</dbReference>
<dbReference type="AlphaFoldDB" id="A0AAP5I204"/>
<evidence type="ECO:0000256" key="4">
    <source>
        <dbReference type="ARBA" id="ARBA00022741"/>
    </source>
</evidence>
<evidence type="ECO:0000256" key="10">
    <source>
        <dbReference type="SAM" id="Phobius"/>
    </source>
</evidence>
<feature type="domain" description="AAA" evidence="11">
    <location>
        <begin position="528"/>
        <end position="653"/>
    </location>
</feature>
<keyword evidence="10" id="KW-0812">Transmembrane</keyword>
<evidence type="ECO:0000256" key="9">
    <source>
        <dbReference type="SAM" id="Coils"/>
    </source>
</evidence>
<dbReference type="Proteomes" id="UP000667802">
    <property type="component" value="Unassembled WGS sequence"/>
</dbReference>
<dbReference type="NCBIfam" id="TIGR01007">
    <property type="entry name" value="eps_fam"/>
    <property type="match status" value="1"/>
</dbReference>
<comment type="catalytic activity">
    <reaction evidence="8">
        <text>L-tyrosyl-[protein] + ATP = O-phospho-L-tyrosyl-[protein] + ADP + H(+)</text>
        <dbReference type="Rhea" id="RHEA:10596"/>
        <dbReference type="Rhea" id="RHEA-COMP:10136"/>
        <dbReference type="Rhea" id="RHEA-COMP:20101"/>
        <dbReference type="ChEBI" id="CHEBI:15378"/>
        <dbReference type="ChEBI" id="CHEBI:30616"/>
        <dbReference type="ChEBI" id="CHEBI:46858"/>
        <dbReference type="ChEBI" id="CHEBI:61978"/>
        <dbReference type="ChEBI" id="CHEBI:456216"/>
        <dbReference type="EC" id="2.7.10.2"/>
    </reaction>
</comment>
<accession>A0AAP5I204</accession>
<feature type="coiled-coil region" evidence="9">
    <location>
        <begin position="173"/>
        <end position="237"/>
    </location>
</feature>
<evidence type="ECO:0000313" key="13">
    <source>
        <dbReference type="EMBL" id="MDR9893663.1"/>
    </source>
</evidence>
<evidence type="ECO:0000256" key="3">
    <source>
        <dbReference type="ARBA" id="ARBA00022679"/>
    </source>
</evidence>
<evidence type="ECO:0000256" key="2">
    <source>
        <dbReference type="ARBA" id="ARBA00011903"/>
    </source>
</evidence>
<comment type="similarity">
    <text evidence="1">Belongs to the CpsD/CapB family.</text>
</comment>
<dbReference type="InterPro" id="IPR005702">
    <property type="entry name" value="Wzc-like_C"/>
</dbReference>
<keyword evidence="4" id="KW-0547">Nucleotide-binding</keyword>
<feature type="coiled-coil region" evidence="9">
    <location>
        <begin position="264"/>
        <end position="312"/>
    </location>
</feature>
<dbReference type="Pfam" id="PF13807">
    <property type="entry name" value="GNVR"/>
    <property type="match status" value="1"/>
</dbReference>
<dbReference type="FunFam" id="3.40.50.300:FF:000527">
    <property type="entry name" value="Tyrosine-protein kinase etk"/>
    <property type="match status" value="1"/>
</dbReference>
<dbReference type="PANTHER" id="PTHR32309:SF13">
    <property type="entry name" value="FERRIC ENTEROBACTIN TRANSPORT PROTEIN FEPE"/>
    <property type="match status" value="1"/>
</dbReference>
<keyword evidence="5" id="KW-0418">Kinase</keyword>
<dbReference type="GO" id="GO:0005886">
    <property type="term" value="C:plasma membrane"/>
    <property type="evidence" value="ECO:0007669"/>
    <property type="project" value="UniProtKB-ARBA"/>
</dbReference>
<comment type="caution">
    <text evidence="13">The sequence shown here is derived from an EMBL/GenBank/DDBJ whole genome shotgun (WGS) entry which is preliminary data.</text>
</comment>